<dbReference type="AlphaFoldDB" id="A0A0N4YI62"/>
<feature type="domain" description="Protein kinase" evidence="2">
    <location>
        <begin position="1"/>
        <end position="237"/>
    </location>
</feature>
<evidence type="ECO:0000259" key="2">
    <source>
        <dbReference type="PROSITE" id="PS50011"/>
    </source>
</evidence>
<evidence type="ECO:0000313" key="5">
    <source>
        <dbReference type="WBParaSite" id="NBR_0001658501-mRNA-1"/>
    </source>
</evidence>
<name>A0A0N4YI62_NIPBR</name>
<evidence type="ECO:0000313" key="4">
    <source>
        <dbReference type="Proteomes" id="UP000271162"/>
    </source>
</evidence>
<dbReference type="InterPro" id="IPR011009">
    <property type="entry name" value="Kinase-like_dom_sf"/>
</dbReference>
<dbReference type="Proteomes" id="UP000271162">
    <property type="component" value="Unassembled WGS sequence"/>
</dbReference>
<dbReference type="EMBL" id="UYSL01022276">
    <property type="protein sequence ID" value="VDL80181.1"/>
    <property type="molecule type" value="Genomic_DNA"/>
</dbReference>
<dbReference type="InterPro" id="IPR000719">
    <property type="entry name" value="Prot_kinase_dom"/>
</dbReference>
<dbReference type="STRING" id="27835.A0A0N4YI62"/>
<accession>A0A0N4YI62</accession>
<feature type="region of interest" description="Disordered" evidence="1">
    <location>
        <begin position="267"/>
        <end position="290"/>
    </location>
</feature>
<reference evidence="3 4" key="2">
    <citation type="submission" date="2018-11" db="EMBL/GenBank/DDBJ databases">
        <authorList>
            <consortium name="Pathogen Informatics"/>
        </authorList>
    </citation>
    <scope>NUCLEOTIDE SEQUENCE [LARGE SCALE GENOMIC DNA]</scope>
</reference>
<dbReference type="Gene3D" id="1.10.510.10">
    <property type="entry name" value="Transferase(Phosphotransferase) domain 1"/>
    <property type="match status" value="1"/>
</dbReference>
<dbReference type="InterPro" id="IPR050235">
    <property type="entry name" value="CK1_Ser-Thr_kinase"/>
</dbReference>
<sequence>MHWRYRCPVCLRVLKAMCNSRIEFHELPRLQPRVFVKAFFIHANQVAIKSPEPQEFTAATAYRIAIQTLERLEKLHDIGYLNRDVKSQNFAVGLGNESAIIYMLDFGLTRRYRNADGVMLKRRARGPCVGTYPFSPLASATMRDQAPKDDLEGWFYMIMEIIVGCLPWHNAKLMLDHGLTREWKQYARDAFKKEMLDTLPEEFTPMFNKIINTRFEERPRYNFLQRMVAASANRQAINLKVPYDWQIVPPLVALVKKSAQFADTTSSMVTGRTGGMKREESETPQSVAVA</sequence>
<dbReference type="SUPFAM" id="SSF56112">
    <property type="entry name" value="Protein kinase-like (PK-like)"/>
    <property type="match status" value="1"/>
</dbReference>
<proteinExistence type="predicted"/>
<dbReference type="PANTHER" id="PTHR11909">
    <property type="entry name" value="CASEIN KINASE-RELATED"/>
    <property type="match status" value="1"/>
</dbReference>
<reference evidence="5" key="1">
    <citation type="submission" date="2017-02" db="UniProtKB">
        <authorList>
            <consortium name="WormBaseParasite"/>
        </authorList>
    </citation>
    <scope>IDENTIFICATION</scope>
</reference>
<dbReference type="GO" id="GO:0004672">
    <property type="term" value="F:protein kinase activity"/>
    <property type="evidence" value="ECO:0007669"/>
    <property type="project" value="InterPro"/>
</dbReference>
<dbReference type="WBParaSite" id="NBR_0001658501-mRNA-1">
    <property type="protein sequence ID" value="NBR_0001658501-mRNA-1"/>
    <property type="gene ID" value="NBR_0001658501"/>
</dbReference>
<evidence type="ECO:0000256" key="1">
    <source>
        <dbReference type="SAM" id="MobiDB-lite"/>
    </source>
</evidence>
<keyword evidence="4" id="KW-1185">Reference proteome</keyword>
<evidence type="ECO:0000313" key="3">
    <source>
        <dbReference type="EMBL" id="VDL80181.1"/>
    </source>
</evidence>
<gene>
    <name evidence="3" type="ORF">NBR_LOCUS16586</name>
</gene>
<dbReference type="PROSITE" id="PS50011">
    <property type="entry name" value="PROTEIN_KINASE_DOM"/>
    <property type="match status" value="1"/>
</dbReference>
<protein>
    <submittedName>
        <fullName evidence="5">Protein kinase domain-containing protein</fullName>
    </submittedName>
</protein>
<organism evidence="5">
    <name type="scientific">Nippostrongylus brasiliensis</name>
    <name type="common">Rat hookworm</name>
    <dbReference type="NCBI Taxonomy" id="27835"/>
    <lineage>
        <taxon>Eukaryota</taxon>
        <taxon>Metazoa</taxon>
        <taxon>Ecdysozoa</taxon>
        <taxon>Nematoda</taxon>
        <taxon>Chromadorea</taxon>
        <taxon>Rhabditida</taxon>
        <taxon>Rhabditina</taxon>
        <taxon>Rhabditomorpha</taxon>
        <taxon>Strongyloidea</taxon>
        <taxon>Heligmosomidae</taxon>
        <taxon>Nippostrongylus</taxon>
    </lineage>
</organism>
<dbReference type="GO" id="GO:0005524">
    <property type="term" value="F:ATP binding"/>
    <property type="evidence" value="ECO:0007669"/>
    <property type="project" value="InterPro"/>
</dbReference>